<dbReference type="Gene3D" id="3.90.226.10">
    <property type="entry name" value="2-enoyl-CoA Hydratase, Chain A, domain 1"/>
    <property type="match status" value="1"/>
</dbReference>
<evidence type="ECO:0000313" key="3">
    <source>
        <dbReference type="Proteomes" id="UP000644010"/>
    </source>
</evidence>
<dbReference type="RefSeq" id="WP_186961438.1">
    <property type="nucleotide sequence ID" value="NZ_JACOOI010000038.1"/>
</dbReference>
<reference evidence="2 3" key="1">
    <citation type="submission" date="2020-08" db="EMBL/GenBank/DDBJ databases">
        <title>Genome public.</title>
        <authorList>
            <person name="Liu C."/>
            <person name="Sun Q."/>
        </authorList>
    </citation>
    <scope>NUCLEOTIDE SEQUENCE [LARGE SCALE GENOMIC DNA]</scope>
    <source>
        <strain evidence="2 3">BX2</strain>
    </source>
</reference>
<dbReference type="SUPFAM" id="SSF52096">
    <property type="entry name" value="ClpP/crotonase"/>
    <property type="match status" value="1"/>
</dbReference>
<dbReference type="InterPro" id="IPR005151">
    <property type="entry name" value="Tail-specific_protease"/>
</dbReference>
<protein>
    <recommendedName>
        <fullName evidence="1">Tail specific protease domain-containing protein</fullName>
    </recommendedName>
</protein>
<name>A0ABR7E7V2_9BACT</name>
<sequence length="396" mass="45112">MKSIFIWLFACIAQIGLSQEVRELTSTEKEKDFLFLVETLKSNYPYFSLYERVYGKSWLSQKDSFLKKVCNTKNNKEYILLLDSIVKSLHDKEVDLSPTVYWSHYRTKYGEACLINPGYIPWVNTLNQSDKEMGYWSKLLKKGNTKETVSKNNSQYKDSIIPSRKIGILHISSFDPESRENDFQRINEFLYRISNYNYLIIDIQGNKGGSSSYWMEGIVKRLIYAPACFQRYFAIKKGRHNSLFFSRYLNSDVTIDVSSQFISPPLELSEQTFKVTKETTIIYPYLPIPFKGEIIILTDSGVFSAADEFACFAQSTSWATVAGQTTAGGGIGSDPVVIRLPASGILVRYPALAGLNPNGSLHIEDKTIPDTEIKGNKPDERLNNLIDRLNDSLLFI</sequence>
<evidence type="ECO:0000259" key="1">
    <source>
        <dbReference type="Pfam" id="PF03572"/>
    </source>
</evidence>
<organism evidence="2 3">
    <name type="scientific">Parabacteroides segnis</name>
    <dbReference type="NCBI Taxonomy" id="2763058"/>
    <lineage>
        <taxon>Bacteria</taxon>
        <taxon>Pseudomonadati</taxon>
        <taxon>Bacteroidota</taxon>
        <taxon>Bacteroidia</taxon>
        <taxon>Bacteroidales</taxon>
        <taxon>Tannerellaceae</taxon>
        <taxon>Parabacteroides</taxon>
    </lineage>
</organism>
<dbReference type="Pfam" id="PF03572">
    <property type="entry name" value="Peptidase_S41"/>
    <property type="match status" value="1"/>
</dbReference>
<evidence type="ECO:0000313" key="2">
    <source>
        <dbReference type="EMBL" id="MBC5645835.1"/>
    </source>
</evidence>
<dbReference type="Proteomes" id="UP000644010">
    <property type="component" value="Unassembled WGS sequence"/>
</dbReference>
<accession>A0ABR7E7V2</accession>
<comment type="caution">
    <text evidence="2">The sequence shown here is derived from an EMBL/GenBank/DDBJ whole genome shotgun (WGS) entry which is preliminary data.</text>
</comment>
<dbReference type="Gene3D" id="3.30.750.44">
    <property type="match status" value="1"/>
</dbReference>
<feature type="domain" description="Tail specific protease" evidence="1">
    <location>
        <begin position="165"/>
        <end position="372"/>
    </location>
</feature>
<proteinExistence type="predicted"/>
<dbReference type="InterPro" id="IPR029045">
    <property type="entry name" value="ClpP/crotonase-like_dom_sf"/>
</dbReference>
<dbReference type="EMBL" id="JACOOI010000038">
    <property type="protein sequence ID" value="MBC5645835.1"/>
    <property type="molecule type" value="Genomic_DNA"/>
</dbReference>
<gene>
    <name evidence="2" type="ORF">H8S77_23450</name>
</gene>
<keyword evidence="3" id="KW-1185">Reference proteome</keyword>